<dbReference type="EMBL" id="CM007378">
    <property type="protein sequence ID" value="OIV93680.1"/>
    <property type="molecule type" value="Genomic_DNA"/>
</dbReference>
<evidence type="ECO:0000256" key="1">
    <source>
        <dbReference type="SAM" id="MobiDB-lite"/>
    </source>
</evidence>
<gene>
    <name evidence="2" type="ORF">TanjilG_16531</name>
</gene>
<name>A0A1J7GUB8_LUPAN</name>
<feature type="compositionally biased region" description="Basic residues" evidence="1">
    <location>
        <begin position="435"/>
        <end position="447"/>
    </location>
</feature>
<sequence>MINLFISEPNWNDVVDDDSTESRISFLKELESVIWSAIMLSGGRGEARLWLCNTIAGVTCVTPRDKRELFRILVRNRGEKEGLAAQLLHLMIEKSPRKLGSILARRSHILEKFFEGNPKHVSQWFSYSSSGSGLDQGKGFRALSQFAFKYRDICWEELEWKGKHGQSPAIVATKPHYFLDLDIERTVENFIENVPDFWSSNEFAESLKDGDIFFTNRSFFVRYFIDLMYKEDIRDVWDIIDEFLTEQPFSSLCQRLLIALKEQDLCYFLELLRKSLSPKIEFEHFSDFSNLFVVVLLKCGASGSIDQLLLLNAVIAQGRQLLRLLRDEEAQEPQAQVNEIVSKISAIPSNANSLTPIFKNACKMSTVEAIKCLGLQSWVLYYRLTQECRTAESWESVFMTNQIGFRNSNKHAMLEQDGASEEDCSDSDCSPSNRGKNKRKQGARRKRRKTYDYDDELLDFDSASQKLDFLSNTRSWLLSTDGYTSPWIAIFDGTQRTGLFLHLFTLVDLLTYLSTFIDIACLGGLLGFLKNVVEAWFNVLAIAMPCHHLRHQLLNDKMNDHYFWCFSPSSCKACDGS</sequence>
<protein>
    <submittedName>
        <fullName evidence="2">Uncharacterized protein</fullName>
    </submittedName>
</protein>
<accession>A0A1J7GUB8</accession>
<feature type="region of interest" description="Disordered" evidence="1">
    <location>
        <begin position="421"/>
        <end position="447"/>
    </location>
</feature>
<dbReference type="STRING" id="3871.A0A1J7GUB8"/>
<reference evidence="2 3" key="1">
    <citation type="journal article" date="2017" name="Plant Biotechnol. J.">
        <title>A comprehensive draft genome sequence for lupin (Lupinus angustifolius), an emerging health food: insights into plant-microbe interactions and legume evolution.</title>
        <authorList>
            <person name="Hane J.K."/>
            <person name="Ming Y."/>
            <person name="Kamphuis L.G."/>
            <person name="Nelson M.N."/>
            <person name="Garg G."/>
            <person name="Atkins C.A."/>
            <person name="Bayer P.E."/>
            <person name="Bravo A."/>
            <person name="Bringans S."/>
            <person name="Cannon S."/>
            <person name="Edwards D."/>
            <person name="Foley R."/>
            <person name="Gao L.L."/>
            <person name="Harrison M.J."/>
            <person name="Huang W."/>
            <person name="Hurgobin B."/>
            <person name="Li S."/>
            <person name="Liu C.W."/>
            <person name="McGrath A."/>
            <person name="Morahan G."/>
            <person name="Murray J."/>
            <person name="Weller J."/>
            <person name="Jian J."/>
            <person name="Singh K.B."/>
        </authorList>
    </citation>
    <scope>NUCLEOTIDE SEQUENCE [LARGE SCALE GENOMIC DNA]</scope>
    <source>
        <strain evidence="3">cv. Tanjil</strain>
        <tissue evidence="2">Whole plant</tissue>
    </source>
</reference>
<dbReference type="PANTHER" id="PTHR37766">
    <property type="entry name" value="OS01G0897100 PROTEIN"/>
    <property type="match status" value="1"/>
</dbReference>
<dbReference type="AlphaFoldDB" id="A0A1J7GUB8"/>
<proteinExistence type="predicted"/>
<evidence type="ECO:0000313" key="2">
    <source>
        <dbReference type="EMBL" id="OIV93680.1"/>
    </source>
</evidence>
<dbReference type="PANTHER" id="PTHR37766:SF1">
    <property type="entry name" value="OS01G0897100 PROTEIN"/>
    <property type="match status" value="1"/>
</dbReference>
<dbReference type="Proteomes" id="UP000188354">
    <property type="component" value="Chromosome LG18"/>
</dbReference>
<dbReference type="Gramene" id="OIV93680">
    <property type="protein sequence ID" value="OIV93680"/>
    <property type="gene ID" value="TanjilG_16531"/>
</dbReference>
<dbReference type="OMA" id="WLCNTIA"/>
<evidence type="ECO:0000313" key="3">
    <source>
        <dbReference type="Proteomes" id="UP000188354"/>
    </source>
</evidence>
<organism evidence="2 3">
    <name type="scientific">Lupinus angustifolius</name>
    <name type="common">Narrow-leaved blue lupine</name>
    <dbReference type="NCBI Taxonomy" id="3871"/>
    <lineage>
        <taxon>Eukaryota</taxon>
        <taxon>Viridiplantae</taxon>
        <taxon>Streptophyta</taxon>
        <taxon>Embryophyta</taxon>
        <taxon>Tracheophyta</taxon>
        <taxon>Spermatophyta</taxon>
        <taxon>Magnoliopsida</taxon>
        <taxon>eudicotyledons</taxon>
        <taxon>Gunneridae</taxon>
        <taxon>Pentapetalae</taxon>
        <taxon>rosids</taxon>
        <taxon>fabids</taxon>
        <taxon>Fabales</taxon>
        <taxon>Fabaceae</taxon>
        <taxon>Papilionoideae</taxon>
        <taxon>50 kb inversion clade</taxon>
        <taxon>genistoids sensu lato</taxon>
        <taxon>core genistoids</taxon>
        <taxon>Genisteae</taxon>
        <taxon>Lupinus</taxon>
    </lineage>
</organism>
<keyword evidence="3" id="KW-1185">Reference proteome</keyword>